<dbReference type="Proteomes" id="UP000558488">
    <property type="component" value="Unassembled WGS sequence"/>
</dbReference>
<keyword evidence="2" id="KW-1185">Reference proteome</keyword>
<sequence>MPLPRAPPPMLSPGERAHTWPFINARVKRFQPVAMVFPPSLVPFLSSVVFSFPSSPLQPSQTHARKKILVHSFVRFFNMCMWCLLSLAWLRERAMGPGRWAPPPWAAGPLLERWRCWCCEWRLCPSVCLSVWPCGEDTRGKVAAR</sequence>
<dbReference type="AlphaFoldDB" id="A0A7J7VVG6"/>
<organism evidence="1 2">
    <name type="scientific">Pipistrellus kuhlii</name>
    <name type="common">Kuhl's pipistrelle</name>
    <dbReference type="NCBI Taxonomy" id="59472"/>
    <lineage>
        <taxon>Eukaryota</taxon>
        <taxon>Metazoa</taxon>
        <taxon>Chordata</taxon>
        <taxon>Craniata</taxon>
        <taxon>Vertebrata</taxon>
        <taxon>Euteleostomi</taxon>
        <taxon>Mammalia</taxon>
        <taxon>Eutheria</taxon>
        <taxon>Laurasiatheria</taxon>
        <taxon>Chiroptera</taxon>
        <taxon>Yangochiroptera</taxon>
        <taxon>Vespertilionidae</taxon>
        <taxon>Pipistrellus</taxon>
    </lineage>
</organism>
<gene>
    <name evidence="1" type="ORF">mPipKuh1_008298</name>
</gene>
<accession>A0A7J7VVG6</accession>
<dbReference type="EMBL" id="JACAGB010000013">
    <property type="protein sequence ID" value="KAF6328971.1"/>
    <property type="molecule type" value="Genomic_DNA"/>
</dbReference>
<comment type="caution">
    <text evidence="1">The sequence shown here is derived from an EMBL/GenBank/DDBJ whole genome shotgun (WGS) entry which is preliminary data.</text>
</comment>
<name>A0A7J7VVG6_PIPKU</name>
<protein>
    <submittedName>
        <fullName evidence="1">Uncharacterized protein</fullName>
    </submittedName>
</protein>
<evidence type="ECO:0000313" key="2">
    <source>
        <dbReference type="Proteomes" id="UP000558488"/>
    </source>
</evidence>
<reference evidence="1 2" key="1">
    <citation type="journal article" date="2020" name="Nature">
        <title>Six reference-quality genomes reveal evolution of bat adaptations.</title>
        <authorList>
            <person name="Jebb D."/>
            <person name="Huang Z."/>
            <person name="Pippel M."/>
            <person name="Hughes G.M."/>
            <person name="Lavrichenko K."/>
            <person name="Devanna P."/>
            <person name="Winkler S."/>
            <person name="Jermiin L.S."/>
            <person name="Skirmuntt E.C."/>
            <person name="Katzourakis A."/>
            <person name="Burkitt-Gray L."/>
            <person name="Ray D.A."/>
            <person name="Sullivan K.A.M."/>
            <person name="Roscito J.G."/>
            <person name="Kirilenko B.M."/>
            <person name="Davalos L.M."/>
            <person name="Corthals A.P."/>
            <person name="Power M.L."/>
            <person name="Jones G."/>
            <person name="Ransome R.D."/>
            <person name="Dechmann D.K.N."/>
            <person name="Locatelli A.G."/>
            <person name="Puechmaille S.J."/>
            <person name="Fedrigo O."/>
            <person name="Jarvis E.D."/>
            <person name="Hiller M."/>
            <person name="Vernes S.C."/>
            <person name="Myers E.W."/>
            <person name="Teeling E.C."/>
        </authorList>
    </citation>
    <scope>NUCLEOTIDE SEQUENCE [LARGE SCALE GENOMIC DNA]</scope>
    <source>
        <strain evidence="1">MPipKuh1</strain>
        <tissue evidence="1">Flight muscle</tissue>
    </source>
</reference>
<evidence type="ECO:0000313" key="1">
    <source>
        <dbReference type="EMBL" id="KAF6328971.1"/>
    </source>
</evidence>
<proteinExistence type="predicted"/>